<feature type="region of interest" description="Disordered" evidence="1">
    <location>
        <begin position="23"/>
        <end position="89"/>
    </location>
</feature>
<reference evidence="3 4" key="1">
    <citation type="submission" date="2020-08" db="EMBL/GenBank/DDBJ databases">
        <title>The Agave Microbiome: Exploring the role of microbial communities in plant adaptations to desert environments.</title>
        <authorList>
            <person name="Partida-Martinez L.P."/>
        </authorList>
    </citation>
    <scope>NUCLEOTIDE SEQUENCE [LARGE SCALE GENOMIC DNA]</scope>
    <source>
        <strain evidence="3 4">AT3.2</strain>
    </source>
</reference>
<proteinExistence type="predicted"/>
<evidence type="ECO:0008006" key="5">
    <source>
        <dbReference type="Google" id="ProtNLM"/>
    </source>
</evidence>
<feature type="signal peptide" evidence="2">
    <location>
        <begin position="1"/>
        <end position="18"/>
    </location>
</feature>
<dbReference type="PROSITE" id="PS51257">
    <property type="entry name" value="PROKAR_LIPOPROTEIN"/>
    <property type="match status" value="1"/>
</dbReference>
<evidence type="ECO:0000313" key="4">
    <source>
        <dbReference type="Proteomes" id="UP000540787"/>
    </source>
</evidence>
<feature type="chain" id="PRO_5031112990" description="Lipoprotein" evidence="2">
    <location>
        <begin position="19"/>
        <end position="89"/>
    </location>
</feature>
<accession>A0A7X0CCA7</accession>
<organism evidence="3 4">
    <name type="scientific">Massilia aurea</name>
    <dbReference type="NCBI Taxonomy" id="373040"/>
    <lineage>
        <taxon>Bacteria</taxon>
        <taxon>Pseudomonadati</taxon>
        <taxon>Pseudomonadota</taxon>
        <taxon>Betaproteobacteria</taxon>
        <taxon>Burkholderiales</taxon>
        <taxon>Oxalobacteraceae</taxon>
        <taxon>Telluria group</taxon>
        <taxon>Massilia</taxon>
    </lineage>
</organism>
<comment type="caution">
    <text evidence="3">The sequence shown here is derived from an EMBL/GenBank/DDBJ whole genome shotgun (WGS) entry which is preliminary data.</text>
</comment>
<evidence type="ECO:0000313" key="3">
    <source>
        <dbReference type="EMBL" id="MBB6132910.1"/>
    </source>
</evidence>
<name>A0A7X0CCA7_9BURK</name>
<feature type="compositionally biased region" description="Low complexity" evidence="1">
    <location>
        <begin position="69"/>
        <end position="89"/>
    </location>
</feature>
<protein>
    <recommendedName>
        <fullName evidence="5">Lipoprotein</fullName>
    </recommendedName>
</protein>
<dbReference type="Proteomes" id="UP000540787">
    <property type="component" value="Unassembled WGS sequence"/>
</dbReference>
<gene>
    <name evidence="3" type="ORF">HD842_001021</name>
</gene>
<dbReference type="AlphaFoldDB" id="A0A7X0CCA7"/>
<dbReference type="EMBL" id="JACHBX010000001">
    <property type="protein sequence ID" value="MBB6132910.1"/>
    <property type="molecule type" value="Genomic_DNA"/>
</dbReference>
<sequence length="89" mass="8517">MKTLHTALIGGIMAFALAGCNTTDTMGTSSSGSSSMGTTAAGSTGNATVDAQMGITPTNGANTGAPMATGTASTPTNTGHTTTSSDTKQ</sequence>
<keyword evidence="2" id="KW-0732">Signal</keyword>
<evidence type="ECO:0000256" key="1">
    <source>
        <dbReference type="SAM" id="MobiDB-lite"/>
    </source>
</evidence>
<feature type="compositionally biased region" description="Low complexity" evidence="1">
    <location>
        <begin position="23"/>
        <end position="45"/>
    </location>
</feature>
<keyword evidence="4" id="KW-1185">Reference proteome</keyword>
<dbReference type="RefSeq" id="WP_183551813.1">
    <property type="nucleotide sequence ID" value="NZ_JACHBX010000001.1"/>
</dbReference>
<evidence type="ECO:0000256" key="2">
    <source>
        <dbReference type="SAM" id="SignalP"/>
    </source>
</evidence>